<feature type="transmembrane region" description="Helical" evidence="2">
    <location>
        <begin position="17"/>
        <end position="37"/>
    </location>
</feature>
<protein>
    <recommendedName>
        <fullName evidence="5">DUF202 domain-containing protein</fullName>
    </recommendedName>
</protein>
<feature type="compositionally biased region" description="Basic and acidic residues" evidence="1">
    <location>
        <begin position="104"/>
        <end position="113"/>
    </location>
</feature>
<keyword evidence="2" id="KW-0472">Membrane</keyword>
<dbReference type="EMBL" id="JAGKQQ010000001">
    <property type="protein sequence ID" value="MBP3960360.1"/>
    <property type="molecule type" value="Genomic_DNA"/>
</dbReference>
<feature type="region of interest" description="Disordered" evidence="1">
    <location>
        <begin position="84"/>
        <end position="113"/>
    </location>
</feature>
<dbReference type="Proteomes" id="UP000676565">
    <property type="component" value="Unassembled WGS sequence"/>
</dbReference>
<comment type="caution">
    <text evidence="3">The sequence shown here is derived from an EMBL/GenBank/DDBJ whole genome shotgun (WGS) entry which is preliminary data.</text>
</comment>
<reference evidence="3 4" key="1">
    <citation type="submission" date="2021-04" db="EMBL/GenBank/DDBJ databases">
        <authorList>
            <person name="Ivanova A."/>
        </authorList>
    </citation>
    <scope>NUCLEOTIDE SEQUENCE [LARGE SCALE GENOMIC DNA]</scope>
    <source>
        <strain evidence="3 4">G18</strain>
    </source>
</reference>
<name>A0ABS5C3C7_9BACT</name>
<organism evidence="3 4">
    <name type="scientific">Gemmata palustris</name>
    <dbReference type="NCBI Taxonomy" id="2822762"/>
    <lineage>
        <taxon>Bacteria</taxon>
        <taxon>Pseudomonadati</taxon>
        <taxon>Planctomycetota</taxon>
        <taxon>Planctomycetia</taxon>
        <taxon>Gemmatales</taxon>
        <taxon>Gemmataceae</taxon>
        <taxon>Gemmata</taxon>
    </lineage>
</organism>
<dbReference type="RefSeq" id="WP_210661637.1">
    <property type="nucleotide sequence ID" value="NZ_JAGKQQ010000001.1"/>
</dbReference>
<evidence type="ECO:0008006" key="5">
    <source>
        <dbReference type="Google" id="ProtNLM"/>
    </source>
</evidence>
<gene>
    <name evidence="3" type="ORF">J8F10_34460</name>
</gene>
<keyword evidence="2" id="KW-1133">Transmembrane helix</keyword>
<evidence type="ECO:0000256" key="1">
    <source>
        <dbReference type="SAM" id="MobiDB-lite"/>
    </source>
</evidence>
<evidence type="ECO:0000256" key="2">
    <source>
        <dbReference type="SAM" id="Phobius"/>
    </source>
</evidence>
<feature type="transmembrane region" description="Helical" evidence="2">
    <location>
        <begin position="49"/>
        <end position="70"/>
    </location>
</feature>
<evidence type="ECO:0000313" key="3">
    <source>
        <dbReference type="EMBL" id="MBP3960360.1"/>
    </source>
</evidence>
<keyword evidence="2" id="KW-0812">Transmembrane</keyword>
<keyword evidence="4" id="KW-1185">Reference proteome</keyword>
<sequence length="113" mass="11980">MEGTTGGAAMTVRHMRLAFGLFMVFAGTGLLALRVFAPEIAAKLNDLTRLTFGALLAIVLGGVNLAKWYAGALAYEQATTPVRRPFQPAPTASTDAEPNPALDFTKRDEPANS</sequence>
<proteinExistence type="predicted"/>
<accession>A0ABS5C3C7</accession>
<evidence type="ECO:0000313" key="4">
    <source>
        <dbReference type="Proteomes" id="UP000676565"/>
    </source>
</evidence>